<accession>A0A3Q9RJR0</accession>
<dbReference type="Proteomes" id="UP000283095">
    <property type="component" value="Chromosome"/>
</dbReference>
<feature type="region of interest" description="Disordered" evidence="1">
    <location>
        <begin position="1"/>
        <end position="54"/>
    </location>
</feature>
<dbReference type="KEGG" id="pasa:BAOM_2631"/>
<evidence type="ECO:0000256" key="1">
    <source>
        <dbReference type="SAM" id="MobiDB-lite"/>
    </source>
</evidence>
<reference evidence="2 3" key="1">
    <citation type="submission" date="2018-01" db="EMBL/GenBank/DDBJ databases">
        <title>Bacillus asahii Genome sequencing and assembly.</title>
        <authorList>
            <person name="Jiang H."/>
            <person name="Feng Y."/>
            <person name="Zhao F."/>
            <person name="Lin X."/>
        </authorList>
    </citation>
    <scope>NUCLEOTIDE SEQUENCE [LARGE SCALE GENOMIC DNA]</scope>
    <source>
        <strain evidence="2 3">OM18</strain>
    </source>
</reference>
<dbReference type="RefSeq" id="WP_164853210.1">
    <property type="nucleotide sequence ID" value="NZ_CP026095.1"/>
</dbReference>
<sequence length="54" mass="6066">MKKKGSNEPAMLSEDWDTDPSASDNESFEIEMMQNDSIEVPGTKRGDSKEKTNE</sequence>
<feature type="compositionally biased region" description="Basic and acidic residues" evidence="1">
    <location>
        <begin position="42"/>
        <end position="54"/>
    </location>
</feature>
<protein>
    <submittedName>
        <fullName evidence="2">Uncharacterized protein</fullName>
    </submittedName>
</protein>
<evidence type="ECO:0000313" key="3">
    <source>
        <dbReference type="Proteomes" id="UP000283095"/>
    </source>
</evidence>
<dbReference type="AlphaFoldDB" id="A0A3Q9RJR0"/>
<gene>
    <name evidence="2" type="ORF">BAOM_2631</name>
</gene>
<name>A0A3Q9RJR0_9BACI</name>
<evidence type="ECO:0000313" key="2">
    <source>
        <dbReference type="EMBL" id="AZV43240.1"/>
    </source>
</evidence>
<organism evidence="2 3">
    <name type="scientific">Peribacillus asahii</name>
    <dbReference type="NCBI Taxonomy" id="228899"/>
    <lineage>
        <taxon>Bacteria</taxon>
        <taxon>Bacillati</taxon>
        <taxon>Bacillota</taxon>
        <taxon>Bacilli</taxon>
        <taxon>Bacillales</taxon>
        <taxon>Bacillaceae</taxon>
        <taxon>Peribacillus</taxon>
    </lineage>
</organism>
<dbReference type="EMBL" id="CP026095">
    <property type="protein sequence ID" value="AZV43240.1"/>
    <property type="molecule type" value="Genomic_DNA"/>
</dbReference>
<proteinExistence type="predicted"/>